<keyword evidence="4" id="KW-0472">Membrane</keyword>
<evidence type="ECO:0000256" key="4">
    <source>
        <dbReference type="SAM" id="Phobius"/>
    </source>
</evidence>
<dbReference type="Gene3D" id="3.60.20.10">
    <property type="entry name" value="Glutamine Phosphoribosylpyrophosphate, subunit 1, domain 1"/>
    <property type="match status" value="1"/>
</dbReference>
<dbReference type="Gene3D" id="2.30.120.10">
    <property type="match status" value="1"/>
</dbReference>
<dbReference type="InterPro" id="IPR014395">
    <property type="entry name" value="Pen/GL7ACA/AHL_acylase"/>
</dbReference>
<dbReference type="SUPFAM" id="SSF56235">
    <property type="entry name" value="N-terminal nucleophile aminohydrolases (Ntn hydrolases)"/>
    <property type="match status" value="1"/>
</dbReference>
<proteinExistence type="inferred from homology"/>
<dbReference type="InterPro" id="IPR023343">
    <property type="entry name" value="Penicillin_amidase_dom1"/>
</dbReference>
<keyword evidence="2 5" id="KW-0378">Hydrolase</keyword>
<keyword evidence="6" id="KW-1185">Reference proteome</keyword>
<dbReference type="InterPro" id="IPR002692">
    <property type="entry name" value="S45"/>
</dbReference>
<dbReference type="InterPro" id="IPR029055">
    <property type="entry name" value="Ntn_hydrolases_N"/>
</dbReference>
<dbReference type="PANTHER" id="PTHR34218">
    <property type="entry name" value="PEPTIDASE S45 PENICILLIN AMIDASE"/>
    <property type="match status" value="1"/>
</dbReference>
<dbReference type="RefSeq" id="WP_310255806.1">
    <property type="nucleotide sequence ID" value="NZ_JAVDWA010000001.1"/>
</dbReference>
<comment type="similarity">
    <text evidence="1">Belongs to the peptidase S45 family.</text>
</comment>
<reference evidence="5 6" key="1">
    <citation type="submission" date="2023-07" db="EMBL/GenBank/DDBJ databases">
        <title>Sorghum-associated microbial communities from plants grown in Nebraska, USA.</title>
        <authorList>
            <person name="Schachtman D."/>
        </authorList>
    </citation>
    <scope>NUCLEOTIDE SEQUENCE [LARGE SCALE GENOMIC DNA]</scope>
    <source>
        <strain evidence="5 6">BE211</strain>
    </source>
</reference>
<sequence>MVDVVLQKKSKRRRLTWKKSLLMISIAIVVLVGAALGTAYYLLHKSLPQISGTISLNGLDAEVKVQRDTNGVPHIEAKNMKDLFMAQGFVTAQDRMFQMDLSRRQASGMLSEVIGEKTVQRDRFFRTLGLRRAAEASYNEYSPEAKQYLQWYADGVNTYLKKAKKNNTLPIEFTLVGYEPKKWTPSDSLVIGKYMAFDLGGHWEGQAFRYYLMEKFNREKALDLFPGYPADAPAILDDLKKSGINFEKSFADAYIPDFSNGSNNWVVSGSKTKSGKPLLANDPHLQLGTPSIWYQTQLSAPDYNVSGVIFAGIPGIIVGHNDTIAWGVTNVGPDVQELYVEKRNPKNPNEFQYMANWEKATVINEVIKVKDKPDVNQEVVITRHGPVISEFAHQDKPGEALALQWTALQPSKELEAVIQMNRSKNWEQFEKALQSFHTPAQNFVFASTDGTIAYKANGLIPIRKQKYTSLPVPGWTDEYEWNGYIPWDKLPTMVNPEKGFVATANNKVTDDTYPYHITDSFAQPYREERIVEVLEQNKKFTAKDMQALQFDQYDKQAEELLPILIEQVEKQPLSKSEKEAVSLLKKWNLKDSKNSAAPLIFHKWMEAFSDELFKDEISVEMLKMFDGREQVVDELIRKAYAGKPGPWIKEHGGLVDVTNKSFEHVITELSDQYGNNVSKWKWGTFHKITFEHPLSAIKPLNLLFNPQTEDMGGSRVTVGVAGWDRESGIVTHGGAWKYVIDMADTSNAYHVVGPGQSGHVLSTWYSDQVKDWATGKYHETHTILKDYDDKSILVLKPGSQR</sequence>
<dbReference type="EC" id="3.5.1.11" evidence="5"/>
<evidence type="ECO:0000313" key="5">
    <source>
        <dbReference type="EMBL" id="MDR7071304.1"/>
    </source>
</evidence>
<protein>
    <submittedName>
        <fullName evidence="5">Penicillin amidase</fullName>
        <ecNumber evidence="5">3.5.1.11</ecNumber>
    </submittedName>
</protein>
<accession>A0ABU1TVT3</accession>
<gene>
    <name evidence="5" type="ORF">J2X07_000279</name>
</gene>
<keyword evidence="3" id="KW-0865">Zymogen</keyword>
<name>A0ABU1TVT3_9BACL</name>
<organism evidence="5 6">
    <name type="scientific">Fictibacillus barbaricus</name>
    <dbReference type="NCBI Taxonomy" id="182136"/>
    <lineage>
        <taxon>Bacteria</taxon>
        <taxon>Bacillati</taxon>
        <taxon>Bacillota</taxon>
        <taxon>Bacilli</taxon>
        <taxon>Bacillales</taxon>
        <taxon>Fictibacillaceae</taxon>
        <taxon>Fictibacillus</taxon>
    </lineage>
</organism>
<dbReference type="GO" id="GO:0008953">
    <property type="term" value="F:penicillin amidase activity"/>
    <property type="evidence" value="ECO:0007669"/>
    <property type="project" value="UniProtKB-EC"/>
</dbReference>
<evidence type="ECO:0000256" key="2">
    <source>
        <dbReference type="ARBA" id="ARBA00022801"/>
    </source>
</evidence>
<dbReference type="Gene3D" id="1.10.1400.10">
    <property type="match status" value="1"/>
</dbReference>
<keyword evidence="4" id="KW-1133">Transmembrane helix</keyword>
<dbReference type="PIRSF" id="PIRSF001227">
    <property type="entry name" value="Pen_acylase"/>
    <property type="match status" value="1"/>
</dbReference>
<dbReference type="Proteomes" id="UP001258181">
    <property type="component" value="Unassembled WGS sequence"/>
</dbReference>
<keyword evidence="4" id="KW-0812">Transmembrane</keyword>
<evidence type="ECO:0000313" key="6">
    <source>
        <dbReference type="Proteomes" id="UP001258181"/>
    </source>
</evidence>
<comment type="caution">
    <text evidence="5">The sequence shown here is derived from an EMBL/GenBank/DDBJ whole genome shotgun (WGS) entry which is preliminary data.</text>
</comment>
<dbReference type="Pfam" id="PF01804">
    <property type="entry name" value="Penicil_amidase"/>
    <property type="match status" value="1"/>
</dbReference>
<dbReference type="InterPro" id="IPR043147">
    <property type="entry name" value="Penicillin_amidase_A-knob"/>
</dbReference>
<dbReference type="EMBL" id="JAVDWA010000001">
    <property type="protein sequence ID" value="MDR7071304.1"/>
    <property type="molecule type" value="Genomic_DNA"/>
</dbReference>
<dbReference type="PANTHER" id="PTHR34218:SF4">
    <property type="entry name" value="ACYL-HOMOSERINE LACTONE ACYLASE QUIP"/>
    <property type="match status" value="1"/>
</dbReference>
<dbReference type="InterPro" id="IPR043146">
    <property type="entry name" value="Penicillin_amidase_N_B-knob"/>
</dbReference>
<evidence type="ECO:0000256" key="1">
    <source>
        <dbReference type="ARBA" id="ARBA00006586"/>
    </source>
</evidence>
<dbReference type="Gene3D" id="1.10.439.10">
    <property type="entry name" value="Penicillin Amidohydrolase, domain 1"/>
    <property type="match status" value="1"/>
</dbReference>
<feature type="transmembrane region" description="Helical" evidence="4">
    <location>
        <begin position="21"/>
        <end position="43"/>
    </location>
</feature>
<evidence type="ECO:0000256" key="3">
    <source>
        <dbReference type="ARBA" id="ARBA00023145"/>
    </source>
</evidence>
<dbReference type="CDD" id="cd03747">
    <property type="entry name" value="Ntn_PGA_like"/>
    <property type="match status" value="1"/>
</dbReference>